<protein>
    <submittedName>
        <fullName evidence="2">Uncharacterized protein</fullName>
    </submittedName>
</protein>
<feature type="non-terminal residue" evidence="2">
    <location>
        <position position="29"/>
    </location>
</feature>
<sequence>MVSQPLPLNKDPEIRETRKLILLILGVCI</sequence>
<keyword evidence="4" id="KW-1185">Reference proteome</keyword>
<dbReference type="EMBL" id="CAJOBG010085928">
    <property type="protein sequence ID" value="CAF4648273.1"/>
    <property type="molecule type" value="Genomic_DNA"/>
</dbReference>
<dbReference type="Proteomes" id="UP000681720">
    <property type="component" value="Unassembled WGS sequence"/>
</dbReference>
<organism evidence="2 4">
    <name type="scientific">Rotaria magnacalcarata</name>
    <dbReference type="NCBI Taxonomy" id="392030"/>
    <lineage>
        <taxon>Eukaryota</taxon>
        <taxon>Metazoa</taxon>
        <taxon>Spiralia</taxon>
        <taxon>Gnathifera</taxon>
        <taxon>Rotifera</taxon>
        <taxon>Eurotatoria</taxon>
        <taxon>Bdelloidea</taxon>
        <taxon>Philodinida</taxon>
        <taxon>Philodinidae</taxon>
        <taxon>Rotaria</taxon>
    </lineage>
</organism>
<comment type="caution">
    <text evidence="2">The sequence shown here is derived from an EMBL/GenBank/DDBJ whole genome shotgun (WGS) entry which is preliminary data.</text>
</comment>
<evidence type="ECO:0000313" key="2">
    <source>
        <dbReference type="EMBL" id="CAF4648273.1"/>
    </source>
</evidence>
<evidence type="ECO:0000313" key="1">
    <source>
        <dbReference type="EMBL" id="CAF4516730.1"/>
    </source>
</evidence>
<dbReference type="AlphaFoldDB" id="A0A821FD02"/>
<gene>
    <name evidence="3" type="ORF">GIL414_LOCUS83552</name>
    <name evidence="1" type="ORF">OVN521_LOCUS41619</name>
    <name evidence="2" type="ORF">OVN521_LOCUS46733</name>
</gene>
<name>A0A821FD02_9BILA</name>
<reference evidence="2" key="1">
    <citation type="submission" date="2021-02" db="EMBL/GenBank/DDBJ databases">
        <authorList>
            <person name="Nowell W R."/>
        </authorList>
    </citation>
    <scope>NUCLEOTIDE SEQUENCE</scope>
</reference>
<accession>A0A821FD02</accession>
<dbReference type="EMBL" id="CAJOBJ010363417">
    <property type="protein sequence ID" value="CAF5219561.1"/>
    <property type="molecule type" value="Genomic_DNA"/>
</dbReference>
<evidence type="ECO:0000313" key="3">
    <source>
        <dbReference type="EMBL" id="CAF5219561.1"/>
    </source>
</evidence>
<evidence type="ECO:0000313" key="4">
    <source>
        <dbReference type="Proteomes" id="UP000663866"/>
    </source>
</evidence>
<dbReference type="Proteomes" id="UP000663866">
    <property type="component" value="Unassembled WGS sequence"/>
</dbReference>
<proteinExistence type="predicted"/>
<dbReference type="EMBL" id="CAJOBG010055666">
    <property type="protein sequence ID" value="CAF4516730.1"/>
    <property type="molecule type" value="Genomic_DNA"/>
</dbReference>